<protein>
    <submittedName>
        <fullName evidence="1">Uncharacterized protein</fullName>
    </submittedName>
</protein>
<evidence type="ECO:0000313" key="1">
    <source>
        <dbReference type="EMBL" id="KAK9319137.1"/>
    </source>
</evidence>
<reference evidence="2" key="1">
    <citation type="journal article" date="2024" name="Front. Bioeng. Biotechnol.">
        <title>Genome-scale model development and genomic sequencing of the oleaginous clade Lipomyces.</title>
        <authorList>
            <person name="Czajka J.J."/>
            <person name="Han Y."/>
            <person name="Kim J."/>
            <person name="Mondo S.J."/>
            <person name="Hofstad B.A."/>
            <person name="Robles A."/>
            <person name="Haridas S."/>
            <person name="Riley R."/>
            <person name="LaButti K."/>
            <person name="Pangilinan J."/>
            <person name="Andreopoulos W."/>
            <person name="Lipzen A."/>
            <person name="Yan J."/>
            <person name="Wang M."/>
            <person name="Ng V."/>
            <person name="Grigoriev I.V."/>
            <person name="Spatafora J.W."/>
            <person name="Magnuson J.K."/>
            <person name="Baker S.E."/>
            <person name="Pomraning K.R."/>
        </authorList>
    </citation>
    <scope>NUCLEOTIDE SEQUENCE [LARGE SCALE GENOMIC DNA]</scope>
    <source>
        <strain evidence="2">CBS 10300</strain>
    </source>
</reference>
<dbReference type="EMBL" id="MU970223">
    <property type="protein sequence ID" value="KAK9319137.1"/>
    <property type="molecule type" value="Genomic_DNA"/>
</dbReference>
<gene>
    <name evidence="1" type="ORF">V1517DRAFT_355340</name>
</gene>
<keyword evidence="2" id="KW-1185">Reference proteome</keyword>
<name>A0ACC3TE27_9ASCO</name>
<evidence type="ECO:0000313" key="2">
    <source>
        <dbReference type="Proteomes" id="UP001489719"/>
    </source>
</evidence>
<organism evidence="1 2">
    <name type="scientific">Lipomyces orientalis</name>
    <dbReference type="NCBI Taxonomy" id="1233043"/>
    <lineage>
        <taxon>Eukaryota</taxon>
        <taxon>Fungi</taxon>
        <taxon>Dikarya</taxon>
        <taxon>Ascomycota</taxon>
        <taxon>Saccharomycotina</taxon>
        <taxon>Lipomycetes</taxon>
        <taxon>Lipomycetales</taxon>
        <taxon>Lipomycetaceae</taxon>
        <taxon>Lipomyces</taxon>
    </lineage>
</organism>
<sequence>MYSVLSCSTVCTATTYFIEILMSDTDEGHDGEETSSGDRPISKLVRHCVGGDDNHSSSSRCARVEREYNIPYQIGSIFVVLATSAIVVFGLILWASFVNVALEGYFLTLIKQFGTGLLTHSQLMFGNQCLGELEYEAIATAIAMAGLLSSFIIEFFGYRIVERRSRQHSTNSRQRSGPHDHSLSDLGHQHGHSLSGDSKVSVGVMETGVVFHSIIIGLTLVVAGDSGFTTLFVVVIFHQMFEGLALGARIAGLSKLYTRTIYHGCHFCTHHPNWDGHLDWASSVSSTATTRQPCGQLGLWTHSVRGFLLWAALVSMRSQDWFGHGPLRRARLGKVGIGLLGLVAGMTLMGLLGK</sequence>
<comment type="caution">
    <text evidence="1">The sequence shown here is derived from an EMBL/GenBank/DDBJ whole genome shotgun (WGS) entry which is preliminary data.</text>
</comment>
<dbReference type="Proteomes" id="UP001489719">
    <property type="component" value="Unassembled WGS sequence"/>
</dbReference>
<accession>A0ACC3TE27</accession>
<proteinExistence type="predicted"/>